<dbReference type="PANTHER" id="PTHR40254">
    <property type="entry name" value="BLR0577 PROTEIN"/>
    <property type="match status" value="1"/>
</dbReference>
<dbReference type="InterPro" id="IPR036188">
    <property type="entry name" value="FAD/NAD-bd_sf"/>
</dbReference>
<evidence type="ECO:0000313" key="3">
    <source>
        <dbReference type="Proteomes" id="UP000321583"/>
    </source>
</evidence>
<dbReference type="Pfam" id="PF13454">
    <property type="entry name" value="NAD_binding_9"/>
    <property type="match status" value="1"/>
</dbReference>
<dbReference type="PRINTS" id="PR00411">
    <property type="entry name" value="PNDRDTASEI"/>
</dbReference>
<name>A0A562D803_9GAMM</name>
<dbReference type="EMBL" id="VLJS01000083">
    <property type="protein sequence ID" value="TWH05664.1"/>
    <property type="molecule type" value="Genomic_DNA"/>
</dbReference>
<proteinExistence type="predicted"/>
<gene>
    <name evidence="2" type="ORF">L613_005200000100</name>
</gene>
<dbReference type="SUPFAM" id="SSF51905">
    <property type="entry name" value="FAD/NAD(P)-binding domain"/>
    <property type="match status" value="1"/>
</dbReference>
<dbReference type="Gene3D" id="3.50.50.60">
    <property type="entry name" value="FAD/NAD(P)-binding domain"/>
    <property type="match status" value="1"/>
</dbReference>
<feature type="domain" description="FAD-dependent urate hydroxylase HpyO/Asp monooxygenase CreE-like FAD/NAD(P)-binding" evidence="1">
    <location>
        <begin position="8"/>
        <end position="156"/>
    </location>
</feature>
<reference evidence="2 3" key="1">
    <citation type="submission" date="2019-07" db="EMBL/GenBank/DDBJ databases">
        <title>Genome sequencing of lignin-degrading bacterial isolates.</title>
        <authorList>
            <person name="Gladden J."/>
        </authorList>
    </citation>
    <scope>NUCLEOTIDE SEQUENCE [LARGE SCALE GENOMIC DNA]</scope>
    <source>
        <strain evidence="2 3">J19</strain>
    </source>
</reference>
<protein>
    <submittedName>
        <fullName evidence="2">Putative NAD(P)/FAD-binding protein YdhS</fullName>
    </submittedName>
</protein>
<evidence type="ECO:0000313" key="2">
    <source>
        <dbReference type="EMBL" id="TWH05664.1"/>
    </source>
</evidence>
<dbReference type="PRINTS" id="PR00368">
    <property type="entry name" value="FADPNR"/>
</dbReference>
<dbReference type="InterPro" id="IPR052189">
    <property type="entry name" value="L-asp_N-monooxygenase_NS-form"/>
</dbReference>
<dbReference type="OrthoDB" id="101972at2"/>
<dbReference type="PANTHER" id="PTHR40254:SF1">
    <property type="entry name" value="BLR0577 PROTEIN"/>
    <property type="match status" value="1"/>
</dbReference>
<dbReference type="RefSeq" id="WP_028915215.1">
    <property type="nucleotide sequence ID" value="NZ_VLJS01000083.1"/>
</dbReference>
<evidence type="ECO:0000259" key="1">
    <source>
        <dbReference type="Pfam" id="PF13454"/>
    </source>
</evidence>
<sequence length="456" mass="48910">MHRDHDIAIVGGGAAGTLAAIHLLRQARPGLRIAIYEPAPRPGEGVAYSTRRPEHLLNVPAGKMSALPEEPADFLHWLAGRAEYAGAGDLSGRYLPRRDYAAYLGQRLEEARASSPATLELHRHRITALQRRDGGLRLQWDGGSAGAARVLLATGNALRPLPARGAGALAAPQLLQAWDSEGLAAIAAQARVCIVGTGLSMVDVVLTLEAGGHRGPVHLLSRHGLLPLAHVPDSPVDAGLDVDALLALGLRARLRALRQRVAAAAAAGLPWQAVMERLRPQVQALWRSLDAADQRRFLRHVVRYWDIHRHRIAPEAGAVLRQLAGSGRLQLHRARLDRVAAAPRCVQVGARDRHGRELVLDVDHVVNATGVELRVQAMRNPLLEQLLGEGLAMPGAHGIGLATDADGRLLDAAGQARGELRVIGSLRIGEAWESLAVPELRVQARDVARAWADLPA</sequence>
<dbReference type="InterPro" id="IPR038732">
    <property type="entry name" value="HpyO/CreE_NAD-binding"/>
</dbReference>
<comment type="caution">
    <text evidence="2">The sequence shown here is derived from an EMBL/GenBank/DDBJ whole genome shotgun (WGS) entry which is preliminary data.</text>
</comment>
<keyword evidence="3" id="KW-1185">Reference proteome</keyword>
<accession>A0A562D803</accession>
<dbReference type="AlphaFoldDB" id="A0A562D803"/>
<dbReference type="Proteomes" id="UP000321583">
    <property type="component" value="Unassembled WGS sequence"/>
</dbReference>
<organism evidence="2 3">
    <name type="scientific">Pseudoxanthomonas taiwanensis J19</name>
    <dbReference type="NCBI Taxonomy" id="935569"/>
    <lineage>
        <taxon>Bacteria</taxon>
        <taxon>Pseudomonadati</taxon>
        <taxon>Pseudomonadota</taxon>
        <taxon>Gammaproteobacteria</taxon>
        <taxon>Lysobacterales</taxon>
        <taxon>Lysobacteraceae</taxon>
        <taxon>Pseudoxanthomonas</taxon>
    </lineage>
</organism>